<protein>
    <recommendedName>
        <fullName evidence="8">Serine protease K12H4.7</fullName>
    </recommendedName>
</protein>
<reference evidence="6" key="1">
    <citation type="journal article" date="2023" name="Insect Mol. Biol.">
        <title>Genome sequencing provides insights into the evolution of gene families encoding plant cell wall-degrading enzymes in longhorned beetles.</title>
        <authorList>
            <person name="Shin N.R."/>
            <person name="Okamura Y."/>
            <person name="Kirsch R."/>
            <person name="Pauchet Y."/>
        </authorList>
    </citation>
    <scope>NUCLEOTIDE SEQUENCE</scope>
    <source>
        <strain evidence="6">AMC_N1</strain>
    </source>
</reference>
<comment type="similarity">
    <text evidence="1">Belongs to the peptidase S28 family.</text>
</comment>
<dbReference type="EMBL" id="JAPWTK010000087">
    <property type="protein sequence ID" value="KAJ8951297.1"/>
    <property type="molecule type" value="Genomic_DNA"/>
</dbReference>
<dbReference type="Gene3D" id="3.40.50.1820">
    <property type="entry name" value="alpha/beta hydrolase"/>
    <property type="match status" value="1"/>
</dbReference>
<dbReference type="FunFam" id="1.20.120.980:FF:000003">
    <property type="entry name" value="Serine protease 16"/>
    <property type="match status" value="1"/>
</dbReference>
<dbReference type="InterPro" id="IPR042269">
    <property type="entry name" value="Ser_carbopepase_S28_SKS"/>
</dbReference>
<proteinExistence type="inferred from homology"/>
<evidence type="ECO:0008006" key="8">
    <source>
        <dbReference type="Google" id="ProtNLM"/>
    </source>
</evidence>
<evidence type="ECO:0000313" key="6">
    <source>
        <dbReference type="EMBL" id="KAJ8951297.1"/>
    </source>
</evidence>
<dbReference type="AlphaFoldDB" id="A0AAV8YL36"/>
<evidence type="ECO:0000313" key="7">
    <source>
        <dbReference type="Proteomes" id="UP001162162"/>
    </source>
</evidence>
<dbReference type="GO" id="GO:0008239">
    <property type="term" value="F:dipeptidyl-peptidase activity"/>
    <property type="evidence" value="ECO:0007669"/>
    <property type="project" value="TreeGrafter"/>
</dbReference>
<organism evidence="6 7">
    <name type="scientific">Aromia moschata</name>
    <dbReference type="NCBI Taxonomy" id="1265417"/>
    <lineage>
        <taxon>Eukaryota</taxon>
        <taxon>Metazoa</taxon>
        <taxon>Ecdysozoa</taxon>
        <taxon>Arthropoda</taxon>
        <taxon>Hexapoda</taxon>
        <taxon>Insecta</taxon>
        <taxon>Pterygota</taxon>
        <taxon>Neoptera</taxon>
        <taxon>Endopterygota</taxon>
        <taxon>Coleoptera</taxon>
        <taxon>Polyphaga</taxon>
        <taxon>Cucujiformia</taxon>
        <taxon>Chrysomeloidea</taxon>
        <taxon>Cerambycidae</taxon>
        <taxon>Cerambycinae</taxon>
        <taxon>Callichromatini</taxon>
        <taxon>Aromia</taxon>
    </lineage>
</organism>
<evidence type="ECO:0000256" key="5">
    <source>
        <dbReference type="ARBA" id="ARBA00023180"/>
    </source>
</evidence>
<keyword evidence="7" id="KW-1185">Reference proteome</keyword>
<dbReference type="Proteomes" id="UP001162162">
    <property type="component" value="Unassembled WGS sequence"/>
</dbReference>
<gene>
    <name evidence="6" type="ORF">NQ318_008201</name>
</gene>
<comment type="caution">
    <text evidence="6">The sequence shown here is derived from an EMBL/GenBank/DDBJ whole genome shotgun (WGS) entry which is preliminary data.</text>
</comment>
<dbReference type="PANTHER" id="PTHR11010:SF5">
    <property type="entry name" value="RE36938P-RELATED"/>
    <property type="match status" value="1"/>
</dbReference>
<sequence>MNTLGCRDWSTENFRYLHSEQALSDLANFVSAMNEKYQLAEDVKWIAFGGSYAGALAAWLRQKYPHLVHGAVSSSGPLLAKLDFPEYLQVVIDDLALTSQECVDNLKEGVSQLEHLLQNPDGGEDLNSLFSFCDDITGSDNSELDLANLFEMIADNFAGVAQYHNPSGTVYNLNVVCEILNDESKGNELHRLAEVTRLVQQYEDGSSCFDYKYNNFIQKWKDVTITEDGLMRQWMYQTCTEFGYYQTSSQEIPVFGSRFPLSFFTQQCVDLFGEQFNETFVGEQVDQTNVFYGGLNFETSNVVFVHGTVDPWHVMGLTETVNEATPSILINGTSHCADLYAASTLDSAELTDAREQIGEILASWISD</sequence>
<keyword evidence="5" id="KW-0325">Glycoprotein</keyword>
<keyword evidence="4" id="KW-0378">Hydrolase</keyword>
<dbReference type="PANTHER" id="PTHR11010">
    <property type="entry name" value="PROTEASE S28 PRO-X CARBOXYPEPTIDASE-RELATED"/>
    <property type="match status" value="1"/>
</dbReference>
<dbReference type="Gene3D" id="1.20.120.980">
    <property type="entry name" value="Serine carboxypeptidase S28, SKS domain"/>
    <property type="match status" value="1"/>
</dbReference>
<accession>A0AAV8YL36</accession>
<dbReference type="InterPro" id="IPR029058">
    <property type="entry name" value="AB_hydrolase_fold"/>
</dbReference>
<evidence type="ECO:0000256" key="2">
    <source>
        <dbReference type="ARBA" id="ARBA00022670"/>
    </source>
</evidence>
<dbReference type="GO" id="GO:0070008">
    <property type="term" value="F:serine-type exopeptidase activity"/>
    <property type="evidence" value="ECO:0007669"/>
    <property type="project" value="InterPro"/>
</dbReference>
<keyword evidence="2" id="KW-0645">Protease</keyword>
<evidence type="ECO:0000256" key="3">
    <source>
        <dbReference type="ARBA" id="ARBA00022729"/>
    </source>
</evidence>
<dbReference type="SUPFAM" id="SSF53474">
    <property type="entry name" value="alpha/beta-Hydrolases"/>
    <property type="match status" value="1"/>
</dbReference>
<evidence type="ECO:0000256" key="1">
    <source>
        <dbReference type="ARBA" id="ARBA00011079"/>
    </source>
</evidence>
<evidence type="ECO:0000256" key="4">
    <source>
        <dbReference type="ARBA" id="ARBA00022801"/>
    </source>
</evidence>
<name>A0AAV8YL36_9CUCU</name>
<dbReference type="Pfam" id="PF05577">
    <property type="entry name" value="Peptidase_S28"/>
    <property type="match status" value="1"/>
</dbReference>
<dbReference type="InterPro" id="IPR008758">
    <property type="entry name" value="Peptidase_S28"/>
</dbReference>
<keyword evidence="3" id="KW-0732">Signal</keyword>
<dbReference type="GO" id="GO:0006508">
    <property type="term" value="P:proteolysis"/>
    <property type="evidence" value="ECO:0007669"/>
    <property type="project" value="UniProtKB-KW"/>
</dbReference>